<dbReference type="Proteomes" id="UP000813444">
    <property type="component" value="Unassembled WGS sequence"/>
</dbReference>
<feature type="chain" id="PRO_5035453514" description="SnoaL-like domain-containing protein" evidence="1">
    <location>
        <begin position="20"/>
        <end position="158"/>
    </location>
</feature>
<dbReference type="OrthoDB" id="2820488at2759"/>
<dbReference type="AlphaFoldDB" id="A0A8K0SF51"/>
<keyword evidence="1" id="KW-0732">Signal</keyword>
<keyword evidence="3" id="KW-1185">Reference proteome</keyword>
<gene>
    <name evidence="2" type="ORF">B0I35DRAFT_516130</name>
</gene>
<proteinExistence type="predicted"/>
<protein>
    <recommendedName>
        <fullName evidence="4">SnoaL-like domain-containing protein</fullName>
    </recommendedName>
</protein>
<evidence type="ECO:0000313" key="3">
    <source>
        <dbReference type="Proteomes" id="UP000813444"/>
    </source>
</evidence>
<organism evidence="2 3">
    <name type="scientific">Stachybotrys elegans</name>
    <dbReference type="NCBI Taxonomy" id="80388"/>
    <lineage>
        <taxon>Eukaryota</taxon>
        <taxon>Fungi</taxon>
        <taxon>Dikarya</taxon>
        <taxon>Ascomycota</taxon>
        <taxon>Pezizomycotina</taxon>
        <taxon>Sordariomycetes</taxon>
        <taxon>Hypocreomycetidae</taxon>
        <taxon>Hypocreales</taxon>
        <taxon>Stachybotryaceae</taxon>
        <taxon>Stachybotrys</taxon>
    </lineage>
</organism>
<dbReference type="InterPro" id="IPR032710">
    <property type="entry name" value="NTF2-like_dom_sf"/>
</dbReference>
<dbReference type="EMBL" id="JAGPNK010000017">
    <property type="protein sequence ID" value="KAH7305879.1"/>
    <property type="molecule type" value="Genomic_DNA"/>
</dbReference>
<evidence type="ECO:0000256" key="1">
    <source>
        <dbReference type="SAM" id="SignalP"/>
    </source>
</evidence>
<dbReference type="Gene3D" id="3.10.450.50">
    <property type="match status" value="1"/>
</dbReference>
<sequence>MQSTLLVLTCVISAVAALGQRNDEPSPVVAARQAVVTPPPCAPIVPEPTEEETEARHDAFANAFLVTKNLTNAFEYISSTYINHNPFAEDGPDAALDFLGPVWPGIQITVLRTKFQGDQGWLNYQASGIGTVVDRFRWESGCIVEHWDVGEVYPEDES</sequence>
<feature type="signal peptide" evidence="1">
    <location>
        <begin position="1"/>
        <end position="19"/>
    </location>
</feature>
<comment type="caution">
    <text evidence="2">The sequence shown here is derived from an EMBL/GenBank/DDBJ whole genome shotgun (WGS) entry which is preliminary data.</text>
</comment>
<accession>A0A8K0SF51</accession>
<evidence type="ECO:0000313" key="2">
    <source>
        <dbReference type="EMBL" id="KAH7305879.1"/>
    </source>
</evidence>
<evidence type="ECO:0008006" key="4">
    <source>
        <dbReference type="Google" id="ProtNLM"/>
    </source>
</evidence>
<reference evidence="2" key="1">
    <citation type="journal article" date="2021" name="Nat. Commun.">
        <title>Genetic determinants of endophytism in the Arabidopsis root mycobiome.</title>
        <authorList>
            <person name="Mesny F."/>
            <person name="Miyauchi S."/>
            <person name="Thiergart T."/>
            <person name="Pickel B."/>
            <person name="Atanasova L."/>
            <person name="Karlsson M."/>
            <person name="Huettel B."/>
            <person name="Barry K.W."/>
            <person name="Haridas S."/>
            <person name="Chen C."/>
            <person name="Bauer D."/>
            <person name="Andreopoulos W."/>
            <person name="Pangilinan J."/>
            <person name="LaButti K."/>
            <person name="Riley R."/>
            <person name="Lipzen A."/>
            <person name="Clum A."/>
            <person name="Drula E."/>
            <person name="Henrissat B."/>
            <person name="Kohler A."/>
            <person name="Grigoriev I.V."/>
            <person name="Martin F.M."/>
            <person name="Hacquard S."/>
        </authorList>
    </citation>
    <scope>NUCLEOTIDE SEQUENCE</scope>
    <source>
        <strain evidence="2">MPI-CAGE-CH-0235</strain>
    </source>
</reference>
<name>A0A8K0SF51_9HYPO</name>
<dbReference type="SUPFAM" id="SSF54427">
    <property type="entry name" value="NTF2-like"/>
    <property type="match status" value="1"/>
</dbReference>